<dbReference type="Pfam" id="PF26238">
    <property type="entry name" value="DUF8054_M"/>
    <property type="match status" value="1"/>
</dbReference>
<dbReference type="AlphaFoldDB" id="A0ABD5PFA7"/>
<evidence type="ECO:0000259" key="3">
    <source>
        <dbReference type="Pfam" id="PF26238"/>
    </source>
</evidence>
<gene>
    <name evidence="4" type="ORF">ACFO0N_15435</name>
</gene>
<organism evidence="4 5">
    <name type="scientific">Halobium salinum</name>
    <dbReference type="NCBI Taxonomy" id="1364940"/>
    <lineage>
        <taxon>Archaea</taxon>
        <taxon>Methanobacteriati</taxon>
        <taxon>Methanobacteriota</taxon>
        <taxon>Stenosarchaea group</taxon>
        <taxon>Halobacteria</taxon>
        <taxon>Halobacteriales</taxon>
        <taxon>Haloferacaceae</taxon>
        <taxon>Halobium</taxon>
    </lineage>
</organism>
<dbReference type="EMBL" id="JBHSDS010000008">
    <property type="protein sequence ID" value="MFC4359335.1"/>
    <property type="molecule type" value="Genomic_DNA"/>
</dbReference>
<comment type="caution">
    <text evidence="4">The sequence shown here is derived from an EMBL/GenBank/DDBJ whole genome shotgun (WGS) entry which is preliminary data.</text>
</comment>
<evidence type="ECO:0000259" key="2">
    <source>
        <dbReference type="Pfam" id="PF26236"/>
    </source>
</evidence>
<feature type="domain" description="DUF8054" evidence="3">
    <location>
        <begin position="139"/>
        <end position="247"/>
    </location>
</feature>
<protein>
    <submittedName>
        <fullName evidence="4">Uncharacterized protein</fullName>
    </submittedName>
</protein>
<dbReference type="InterPro" id="IPR058674">
    <property type="entry name" value="DUF8054_N"/>
</dbReference>
<name>A0ABD5PFA7_9EURY</name>
<dbReference type="Pfam" id="PF26236">
    <property type="entry name" value="DUF8054_N"/>
    <property type="match status" value="1"/>
</dbReference>
<evidence type="ECO:0000313" key="4">
    <source>
        <dbReference type="EMBL" id="MFC4359335.1"/>
    </source>
</evidence>
<accession>A0ABD5PFA7</accession>
<dbReference type="Proteomes" id="UP001595921">
    <property type="component" value="Unassembled WGS sequence"/>
</dbReference>
<proteinExistence type="predicted"/>
<feature type="domain" description="DUF8054" evidence="2">
    <location>
        <begin position="18"/>
        <end position="88"/>
    </location>
</feature>
<dbReference type="RefSeq" id="WP_267622757.1">
    <property type="nucleotide sequence ID" value="NZ_JAODIW010000006.1"/>
</dbReference>
<keyword evidence="5" id="KW-1185">Reference proteome</keyword>
<evidence type="ECO:0000313" key="5">
    <source>
        <dbReference type="Proteomes" id="UP001595921"/>
    </source>
</evidence>
<dbReference type="InterPro" id="IPR058775">
    <property type="entry name" value="DUF8054_M"/>
</dbReference>
<reference evidence="4 5" key="1">
    <citation type="journal article" date="2019" name="Int. J. Syst. Evol. Microbiol.">
        <title>The Global Catalogue of Microorganisms (GCM) 10K type strain sequencing project: providing services to taxonomists for standard genome sequencing and annotation.</title>
        <authorList>
            <consortium name="The Broad Institute Genomics Platform"/>
            <consortium name="The Broad Institute Genome Sequencing Center for Infectious Disease"/>
            <person name="Wu L."/>
            <person name="Ma J."/>
        </authorList>
    </citation>
    <scope>NUCLEOTIDE SEQUENCE [LARGE SCALE GENOMIC DNA]</scope>
    <source>
        <strain evidence="4 5">CGMCC 1.12553</strain>
    </source>
</reference>
<feature type="region of interest" description="Disordered" evidence="1">
    <location>
        <begin position="105"/>
        <end position="131"/>
    </location>
</feature>
<evidence type="ECO:0000256" key="1">
    <source>
        <dbReference type="SAM" id="MobiDB-lite"/>
    </source>
</evidence>
<sequence length="295" mass="29735">MSNPDRRSAVLDTVRDVLVSPEYVGENRCAPCTVVNAAVVALAVGLLAPLWASLAALVAVGGALAIGLRGYVVPYTPAFAPRLVAALPVDAAALGFEHEGADPDAAAVARESDSLTAGDGDGGAGASDAAASDPEAVSGALVEAGVLAVDGPDLSPSDAFYDAWEAEMADLRDASDDELAAAVADAAAFDAPARVEDGGVLLDGGTSERFAWLSRPVAIAETAAVRALAEYDLPDGIRTAAARPLRLFTPVCPVCAGRLAETVAADCCGGTSGIYDTPGQELLACEACDAVVYEF</sequence>